<dbReference type="SUPFAM" id="SSF53850">
    <property type="entry name" value="Periplasmic binding protein-like II"/>
    <property type="match status" value="1"/>
</dbReference>
<dbReference type="PANTHER" id="PTHR42941">
    <property type="entry name" value="SLL1037 PROTEIN"/>
    <property type="match status" value="1"/>
</dbReference>
<dbReference type="Gene3D" id="3.40.190.10">
    <property type="entry name" value="Periplasmic binding protein-like II"/>
    <property type="match status" value="2"/>
</dbReference>
<dbReference type="EMBL" id="FUIG01000002">
    <property type="protein sequence ID" value="SJM28001.1"/>
    <property type="molecule type" value="Genomic_DNA"/>
</dbReference>
<dbReference type="RefSeq" id="WP_123145954.1">
    <property type="nucleotide sequence ID" value="NZ_FUIG01000002.1"/>
</dbReference>
<dbReference type="PANTHER" id="PTHR42941:SF1">
    <property type="entry name" value="SLL1037 PROTEIN"/>
    <property type="match status" value="1"/>
</dbReference>
<dbReference type="Pfam" id="PF16868">
    <property type="entry name" value="NMT1_3"/>
    <property type="match status" value="1"/>
</dbReference>
<feature type="chain" id="PRO_5015186707" evidence="1">
    <location>
        <begin position="29"/>
        <end position="327"/>
    </location>
</feature>
<feature type="signal peptide" evidence="1">
    <location>
        <begin position="1"/>
        <end position="28"/>
    </location>
</feature>
<dbReference type="CDD" id="cd13568">
    <property type="entry name" value="PBP2_TAXI_TRAP_like_3"/>
    <property type="match status" value="1"/>
</dbReference>
<keyword evidence="3" id="KW-1185">Reference proteome</keyword>
<gene>
    <name evidence="2" type="ORF">BQ8482_100197</name>
</gene>
<protein>
    <submittedName>
        <fullName evidence="2">Immunogenic protein</fullName>
    </submittedName>
</protein>
<name>A0A2P9AA56_9HYPH</name>
<organism evidence="2 3">
    <name type="scientific">Mesorhizobium delmotii</name>
    <dbReference type="NCBI Taxonomy" id="1631247"/>
    <lineage>
        <taxon>Bacteria</taxon>
        <taxon>Pseudomonadati</taxon>
        <taxon>Pseudomonadota</taxon>
        <taxon>Alphaproteobacteria</taxon>
        <taxon>Hyphomicrobiales</taxon>
        <taxon>Phyllobacteriaceae</taxon>
        <taxon>Mesorhizobium</taxon>
    </lineage>
</organism>
<proteinExistence type="predicted"/>
<keyword evidence="1" id="KW-0732">Signal</keyword>
<accession>A0A2P9AA56</accession>
<evidence type="ECO:0000256" key="1">
    <source>
        <dbReference type="SAM" id="SignalP"/>
    </source>
</evidence>
<dbReference type="InterPro" id="IPR011852">
    <property type="entry name" value="TRAP_TAXI"/>
</dbReference>
<reference evidence="3" key="1">
    <citation type="submission" date="2016-12" db="EMBL/GenBank/DDBJ databases">
        <authorList>
            <person name="Brunel B."/>
        </authorList>
    </citation>
    <scope>NUCLEOTIDE SEQUENCE [LARGE SCALE GENOMIC DNA]</scope>
</reference>
<dbReference type="NCBIfam" id="TIGR02122">
    <property type="entry name" value="TRAP_TAXI"/>
    <property type="match status" value="1"/>
</dbReference>
<dbReference type="AlphaFoldDB" id="A0A2P9AA56"/>
<dbReference type="Proteomes" id="UP000245698">
    <property type="component" value="Unassembled WGS sequence"/>
</dbReference>
<evidence type="ECO:0000313" key="2">
    <source>
        <dbReference type="EMBL" id="SJM28001.1"/>
    </source>
</evidence>
<evidence type="ECO:0000313" key="3">
    <source>
        <dbReference type="Proteomes" id="UP000245698"/>
    </source>
</evidence>
<sequence length="327" mass="34781">MKHARTARHGAQIAALSAALLLSASAMAQQNFVTIGTGGVTGVYYAAGGAICRLLNKDRKTHGIRCSVESTGGSAFNVNTIKEGELDFGMAQSDVQYNAYKGLESFKDGGAHTDLRAVFSIHPEPFTVLAHPNAGVTKFEDFKGKRFNVGNPGSGTRASMERLLGAMGWTLADFSLASELKADEHGPALCDGKIDGFFYGVGHPSANIQDPTTTCAAKLVPLTGEVVDKLVAENPYYAKAIIPGGLYANNPDDTGTFGVLATLVTSAKVPDESVYQLTRAVFENFDEFKSLHPAFAKLDPAKMVSEGNSAPLHPGAEKYFKEKGWLK</sequence>